<organism evidence="1">
    <name type="scientific">Strombidinopsis acuminata</name>
    <dbReference type="NCBI Taxonomy" id="141414"/>
    <lineage>
        <taxon>Eukaryota</taxon>
        <taxon>Sar</taxon>
        <taxon>Alveolata</taxon>
        <taxon>Ciliophora</taxon>
        <taxon>Intramacronucleata</taxon>
        <taxon>Spirotrichea</taxon>
        <taxon>Choreotrichia</taxon>
        <taxon>Choreotrichida</taxon>
        <taxon>Strombidinopsidae</taxon>
        <taxon>Strombidinopsis</taxon>
    </lineage>
</organism>
<name>A0A7S3U752_9SPIT</name>
<dbReference type="AlphaFoldDB" id="A0A7S3U752"/>
<reference evidence="1" key="1">
    <citation type="submission" date="2021-01" db="EMBL/GenBank/DDBJ databases">
        <authorList>
            <person name="Corre E."/>
            <person name="Pelletier E."/>
            <person name="Niang G."/>
            <person name="Scheremetjew M."/>
            <person name="Finn R."/>
            <person name="Kale V."/>
            <person name="Holt S."/>
            <person name="Cochrane G."/>
            <person name="Meng A."/>
            <person name="Brown T."/>
            <person name="Cohen L."/>
        </authorList>
    </citation>
    <scope>NUCLEOTIDE SEQUENCE</scope>
    <source>
        <strain evidence="1">SPMC142</strain>
    </source>
</reference>
<gene>
    <name evidence="1" type="ORF">SACU0126_LOCUS35063</name>
</gene>
<protein>
    <submittedName>
        <fullName evidence="1">Uncharacterized protein</fullName>
    </submittedName>
</protein>
<dbReference type="EMBL" id="HBIQ01110507">
    <property type="protein sequence ID" value="CAE0603296.1"/>
    <property type="molecule type" value="Transcribed_RNA"/>
</dbReference>
<accession>A0A7S3U752</accession>
<sequence length="105" mass="11986">MHASLKLGLGSHKECTNPLLRFYYRKPVLFAVCSGTEFWYIALYAMHFTEAARIASMVYTAMMPIMLFKQVCNVVQMFVAMTTILDYDKQQRGLPCPPTGKPKVK</sequence>
<evidence type="ECO:0000313" key="1">
    <source>
        <dbReference type="EMBL" id="CAE0603296.1"/>
    </source>
</evidence>
<proteinExistence type="predicted"/>